<protein>
    <submittedName>
        <fullName evidence="1">Nuclear transport factor</fullName>
    </submittedName>
</protein>
<organism evidence="1 2">
    <name type="scientific">Metschnikowia bicuspidata</name>
    <dbReference type="NCBI Taxonomy" id="27322"/>
    <lineage>
        <taxon>Eukaryota</taxon>
        <taxon>Fungi</taxon>
        <taxon>Dikarya</taxon>
        <taxon>Ascomycota</taxon>
        <taxon>Saccharomycotina</taxon>
        <taxon>Pichiomycetes</taxon>
        <taxon>Metschnikowiaceae</taxon>
        <taxon>Metschnikowia</taxon>
    </lineage>
</organism>
<gene>
    <name evidence="1" type="ORF">METBISCDRAFT_911</name>
</gene>
<feature type="non-terminal residue" evidence="1">
    <location>
        <position position="1"/>
    </location>
</feature>
<name>A0A4P9ZAP2_9ASCO</name>
<dbReference type="AlphaFoldDB" id="A0A4P9ZAP2"/>
<accession>A0A4P9ZAP2</accession>
<proteinExistence type="predicted"/>
<evidence type="ECO:0000313" key="2">
    <source>
        <dbReference type="Proteomes" id="UP000268321"/>
    </source>
</evidence>
<dbReference type="SUPFAM" id="SSF48371">
    <property type="entry name" value="ARM repeat"/>
    <property type="match status" value="1"/>
</dbReference>
<dbReference type="EMBL" id="ML004551">
    <property type="protein sequence ID" value="RKP28870.1"/>
    <property type="molecule type" value="Genomic_DNA"/>
</dbReference>
<evidence type="ECO:0000313" key="1">
    <source>
        <dbReference type="EMBL" id="RKP28870.1"/>
    </source>
</evidence>
<keyword evidence="2" id="KW-1185">Reference proteome</keyword>
<dbReference type="OrthoDB" id="10508601at2759"/>
<reference evidence="2" key="1">
    <citation type="journal article" date="2018" name="Nat. Microbiol.">
        <title>Leveraging single-cell genomics to expand the fungal tree of life.</title>
        <authorList>
            <person name="Ahrendt S.R."/>
            <person name="Quandt C.A."/>
            <person name="Ciobanu D."/>
            <person name="Clum A."/>
            <person name="Salamov A."/>
            <person name="Andreopoulos B."/>
            <person name="Cheng J.F."/>
            <person name="Woyke T."/>
            <person name="Pelin A."/>
            <person name="Henrissat B."/>
            <person name="Reynolds N.K."/>
            <person name="Benny G.L."/>
            <person name="Smith M.E."/>
            <person name="James T.Y."/>
            <person name="Grigoriev I.V."/>
        </authorList>
    </citation>
    <scope>NUCLEOTIDE SEQUENCE [LARGE SCALE GENOMIC DNA]</scope>
    <source>
        <strain evidence="2">Baker2002</strain>
    </source>
</reference>
<dbReference type="InterPro" id="IPR016024">
    <property type="entry name" value="ARM-type_fold"/>
</dbReference>
<sequence>VCFQVLTGDNVDPVFATRALELLEFSVLSLGAKFASFLPDFVPKVFAVFSALDAAEAFDGYMLHHLSVLRVFFACLHGNASHTLQFLNDRAFTSVFYKLWRKHSDDFQSVYGCKLQVLAALAVIARSD</sequence>
<feature type="non-terminal residue" evidence="1">
    <location>
        <position position="128"/>
    </location>
</feature>
<dbReference type="Proteomes" id="UP000268321">
    <property type="component" value="Unassembled WGS sequence"/>
</dbReference>